<reference evidence="1" key="1">
    <citation type="journal article" date="2023" name="Front. Mar. Sci.">
        <title>A new Merluccius polli reference genome to investigate the effects of global change in West African waters.</title>
        <authorList>
            <person name="Mateo J.L."/>
            <person name="Blanco-Fernandez C."/>
            <person name="Garcia-Vazquez E."/>
            <person name="Machado-Schiaffino G."/>
        </authorList>
    </citation>
    <scope>NUCLEOTIDE SEQUENCE</scope>
    <source>
        <strain evidence="1">C29</strain>
        <tissue evidence="1">Fin</tissue>
    </source>
</reference>
<evidence type="ECO:0000313" key="1">
    <source>
        <dbReference type="EMBL" id="KAK0149063.1"/>
    </source>
</evidence>
<sequence length="187" mass="20790">MDILEKQGIKIPNAVLIKYVTHDDTDDEVVTSLKQYGKTSNIAVITEPGFFQDTIVVEFESGNALVELRKMLPYKYICQTKKYLGELKELAKLTGQDYAEVLKGLMSLLGQSSTEQCPAPEVKTCPDLNEEAVAPAPSTAMAQNSRDEVPQILQPSMPRAQQGLHFLQCLCLTLIHQEYNGMLLNTL</sequence>
<protein>
    <submittedName>
        <fullName evidence="1">Uncharacterized protein</fullName>
    </submittedName>
</protein>
<comment type="caution">
    <text evidence="1">The sequence shown here is derived from an EMBL/GenBank/DDBJ whole genome shotgun (WGS) entry which is preliminary data.</text>
</comment>
<organism evidence="1 2">
    <name type="scientific">Merluccius polli</name>
    <name type="common">Benguela hake</name>
    <name type="synonym">Merluccius cadenati</name>
    <dbReference type="NCBI Taxonomy" id="89951"/>
    <lineage>
        <taxon>Eukaryota</taxon>
        <taxon>Metazoa</taxon>
        <taxon>Chordata</taxon>
        <taxon>Craniata</taxon>
        <taxon>Vertebrata</taxon>
        <taxon>Euteleostomi</taxon>
        <taxon>Actinopterygii</taxon>
        <taxon>Neopterygii</taxon>
        <taxon>Teleostei</taxon>
        <taxon>Neoteleostei</taxon>
        <taxon>Acanthomorphata</taxon>
        <taxon>Zeiogadaria</taxon>
        <taxon>Gadariae</taxon>
        <taxon>Gadiformes</taxon>
        <taxon>Gadoidei</taxon>
        <taxon>Merlucciidae</taxon>
        <taxon>Merluccius</taxon>
    </lineage>
</organism>
<dbReference type="EMBL" id="JAOPHQ010001888">
    <property type="protein sequence ID" value="KAK0149063.1"/>
    <property type="molecule type" value="Genomic_DNA"/>
</dbReference>
<accession>A0AA47MYH6</accession>
<dbReference type="Proteomes" id="UP001174136">
    <property type="component" value="Unassembled WGS sequence"/>
</dbReference>
<dbReference type="AlphaFoldDB" id="A0AA47MYH6"/>
<keyword evidence="2" id="KW-1185">Reference proteome</keyword>
<name>A0AA47MYH6_MERPO</name>
<proteinExistence type="predicted"/>
<gene>
    <name evidence="1" type="ORF">N1851_010418</name>
</gene>
<evidence type="ECO:0000313" key="2">
    <source>
        <dbReference type="Proteomes" id="UP001174136"/>
    </source>
</evidence>